<evidence type="ECO:0000313" key="1">
    <source>
        <dbReference type="EMBL" id="KAJ8128338.1"/>
    </source>
</evidence>
<accession>A0ACC2JM57</accession>
<sequence length="819" mass="90870">MPTQTRSRGKQPANTTYRSTAAAPKQQRFSNRRRSVKTYGRTKTSSMKQETLTQMHFTSSAMQEFMDTADDEEGEETKEEEEEEEEKENRKSEFVEPAGKAKPRAKPRSNRRKTAGDELDTVENSRQSKRRKTLGDSPDPSISSSFHTQTLTQMLSTNDENEEPWQIEDSQDDEDSNSIMVTPQKGSRYQSKSEPLEGTESAVPSLIKSATPANRQKKIEIPSTQSPPTPMLRRYSLDPHKSPLMAKSTKVGAASPSLKTLGKIPRNAVIPDSYSTAHDSSPAPTEKSTVKATPSKRLRFDLPDDKENITPGRTKPKSPKPKTQSTGRQPLQEIPDSDEEPYDMLDEDLDETEYETEDDEFGAGDPESPTPKRFQNVVPPVENLEPELERVAEPVALTGSQTLNQKLGLEPHGGASSVLGREVASSPDPSTGPEAETPRPETNIANSVQASTAEQVLENAPSEQDENEDAVDDLSASQDYGYTQGLESQRLPLDSIRALGPQTPHSDIMVSLHPEHIARIVDRTKNHEFRAWKIPQQVSRIWVYITRPESQLRYMCLFGEPKTPGEVEDEKGIGNIEFNQGKKAAKFAYEILQVYELNNPVSLDEMKKKGWVAGAPQKYTYIPPAVVGELTANLRCALFEEETSQLRNSPHKGVSESQELKIQLQNDADYSTQHHSESTDEIIPASQSPRKSNATSETVTETRDFARPPLPRVRSISSNHGSPSLPSQGQRNFVRPSQATTVSQVSSSPVISPGKSGRRPILLSSDTRTSSPTAVRRTQSSLQSSQFPTRSQMLPDSLLNDDIHEPPPIVWDSADEHSD</sequence>
<comment type="caution">
    <text evidence="1">The sequence shown here is derived from an EMBL/GenBank/DDBJ whole genome shotgun (WGS) entry which is preliminary data.</text>
</comment>
<protein>
    <submittedName>
        <fullName evidence="1">Uncharacterized protein</fullName>
    </submittedName>
</protein>
<keyword evidence="2" id="KW-1185">Reference proteome</keyword>
<gene>
    <name evidence="1" type="ORF">O1611_g5297</name>
</gene>
<proteinExistence type="predicted"/>
<dbReference type="EMBL" id="JAPUUL010001101">
    <property type="protein sequence ID" value="KAJ8128338.1"/>
    <property type="molecule type" value="Genomic_DNA"/>
</dbReference>
<organism evidence="1 2">
    <name type="scientific">Lasiodiplodia mahajangana</name>
    <dbReference type="NCBI Taxonomy" id="1108764"/>
    <lineage>
        <taxon>Eukaryota</taxon>
        <taxon>Fungi</taxon>
        <taxon>Dikarya</taxon>
        <taxon>Ascomycota</taxon>
        <taxon>Pezizomycotina</taxon>
        <taxon>Dothideomycetes</taxon>
        <taxon>Dothideomycetes incertae sedis</taxon>
        <taxon>Botryosphaeriales</taxon>
        <taxon>Botryosphaeriaceae</taxon>
        <taxon>Lasiodiplodia</taxon>
    </lineage>
</organism>
<reference evidence="1" key="1">
    <citation type="submission" date="2022-12" db="EMBL/GenBank/DDBJ databases">
        <title>Genome Sequence of Lasiodiplodia mahajangana.</title>
        <authorList>
            <person name="Buettner E."/>
        </authorList>
    </citation>
    <scope>NUCLEOTIDE SEQUENCE</scope>
    <source>
        <strain evidence="1">VT137</strain>
    </source>
</reference>
<dbReference type="Proteomes" id="UP001153332">
    <property type="component" value="Unassembled WGS sequence"/>
</dbReference>
<evidence type="ECO:0000313" key="2">
    <source>
        <dbReference type="Proteomes" id="UP001153332"/>
    </source>
</evidence>
<name>A0ACC2JM57_9PEZI</name>